<dbReference type="RefSeq" id="WP_238227454.1">
    <property type="nucleotide sequence ID" value="NZ_BAAADH010000094.1"/>
</dbReference>
<dbReference type="EMBL" id="BPRC01000022">
    <property type="protein sequence ID" value="GJE67108.1"/>
    <property type="molecule type" value="Genomic_DNA"/>
</dbReference>
<organism evidence="3 4">
    <name type="scientific">Methylorubrum aminovorans</name>
    <dbReference type="NCBI Taxonomy" id="269069"/>
    <lineage>
        <taxon>Bacteria</taxon>
        <taxon>Pseudomonadati</taxon>
        <taxon>Pseudomonadota</taxon>
        <taxon>Alphaproteobacteria</taxon>
        <taxon>Hyphomicrobiales</taxon>
        <taxon>Methylobacteriaceae</taxon>
        <taxon>Methylorubrum</taxon>
    </lineage>
</organism>
<keyword evidence="2" id="KW-0732">Signal</keyword>
<dbReference type="PANTHER" id="PTHR36302:SF1">
    <property type="entry name" value="COPPER CHAPERONE PCU(A)C"/>
    <property type="match status" value="1"/>
</dbReference>
<proteinExistence type="predicted"/>
<evidence type="ECO:0000256" key="2">
    <source>
        <dbReference type="SAM" id="SignalP"/>
    </source>
</evidence>
<dbReference type="Proteomes" id="UP001055039">
    <property type="component" value="Unassembled WGS sequence"/>
</dbReference>
<reference evidence="3" key="1">
    <citation type="journal article" date="2021" name="Front. Microbiol.">
        <title>Comprehensive Comparative Genomics and Phenotyping of Methylobacterium Species.</title>
        <authorList>
            <person name="Alessa O."/>
            <person name="Ogura Y."/>
            <person name="Fujitani Y."/>
            <person name="Takami H."/>
            <person name="Hayashi T."/>
            <person name="Sahin N."/>
            <person name="Tani A."/>
        </authorList>
    </citation>
    <scope>NUCLEOTIDE SEQUENCE</scope>
    <source>
        <strain evidence="3">NBRC 15686</strain>
    </source>
</reference>
<dbReference type="SUPFAM" id="SSF110087">
    <property type="entry name" value="DR1885-like metal-binding protein"/>
    <property type="match status" value="1"/>
</dbReference>
<dbReference type="Gene3D" id="2.60.40.1890">
    <property type="entry name" value="PCu(A)C copper chaperone"/>
    <property type="match status" value="1"/>
</dbReference>
<dbReference type="PANTHER" id="PTHR36302">
    <property type="entry name" value="BLR7088 PROTEIN"/>
    <property type="match status" value="1"/>
</dbReference>
<dbReference type="InterPro" id="IPR058248">
    <property type="entry name" value="Lxx211020-like"/>
</dbReference>
<evidence type="ECO:0000313" key="4">
    <source>
        <dbReference type="Proteomes" id="UP001055039"/>
    </source>
</evidence>
<evidence type="ECO:0000313" key="3">
    <source>
        <dbReference type="EMBL" id="GJE67108.1"/>
    </source>
</evidence>
<protein>
    <recommendedName>
        <fullName evidence="5">Copper chaperone PCu(A)C</fullName>
    </recommendedName>
</protein>
<feature type="chain" id="PRO_5045674407" description="Copper chaperone PCu(A)C" evidence="2">
    <location>
        <begin position="29"/>
        <end position="184"/>
    </location>
</feature>
<keyword evidence="4" id="KW-1185">Reference proteome</keyword>
<name>A0ABQ4UIP5_9HYPH</name>
<feature type="signal peptide" evidence="2">
    <location>
        <begin position="1"/>
        <end position="28"/>
    </location>
</feature>
<evidence type="ECO:0008006" key="5">
    <source>
        <dbReference type="Google" id="ProtNLM"/>
    </source>
</evidence>
<dbReference type="InterPro" id="IPR036182">
    <property type="entry name" value="PCuAC_sf"/>
</dbReference>
<dbReference type="InterPro" id="IPR007410">
    <property type="entry name" value="LpqE-like"/>
</dbReference>
<evidence type="ECO:0000256" key="1">
    <source>
        <dbReference type="SAM" id="MobiDB-lite"/>
    </source>
</evidence>
<sequence length="184" mass="18862">MRLHAFPSALLALGLAVTNLAATSPVQAHDYAAGPLKIGHPWSRATPGGAKVAGGYLTVTNTGTEPDRLTGGMIEAAGRGELHTMSMEGGVMKMAPLADGLAIPPGQTVTLAPSGHHLMFLDLKAPLKKGERVKGTLTFERAGRVPVEFAVESLAAKVPEKAPEAAGGKPAPSGHDHAGHDHGH</sequence>
<reference evidence="3" key="2">
    <citation type="submission" date="2021-08" db="EMBL/GenBank/DDBJ databases">
        <authorList>
            <person name="Tani A."/>
            <person name="Ola A."/>
            <person name="Ogura Y."/>
            <person name="Katsura K."/>
            <person name="Hayashi T."/>
        </authorList>
    </citation>
    <scope>NUCLEOTIDE SEQUENCE</scope>
    <source>
        <strain evidence="3">NBRC 15686</strain>
    </source>
</reference>
<gene>
    <name evidence="3" type="ORF">LNAOJCKE_4334</name>
</gene>
<accession>A0ABQ4UIP5</accession>
<dbReference type="Pfam" id="PF04314">
    <property type="entry name" value="PCuAC"/>
    <property type="match status" value="1"/>
</dbReference>
<feature type="region of interest" description="Disordered" evidence="1">
    <location>
        <begin position="160"/>
        <end position="184"/>
    </location>
</feature>
<comment type="caution">
    <text evidence="3">The sequence shown here is derived from an EMBL/GenBank/DDBJ whole genome shotgun (WGS) entry which is preliminary data.</text>
</comment>
<feature type="compositionally biased region" description="Basic and acidic residues" evidence="1">
    <location>
        <begin position="174"/>
        <end position="184"/>
    </location>
</feature>